<evidence type="ECO:0000256" key="2">
    <source>
        <dbReference type="ARBA" id="ARBA00012755"/>
    </source>
</evidence>
<dbReference type="EC" id="3.2.1.22" evidence="2"/>
<reference evidence="5 6" key="1">
    <citation type="submission" date="2024-06" db="EMBL/GenBank/DDBJ databases">
        <title>Complete genome of Phlyctema vagabunda strain 19-DSS-EL-015.</title>
        <authorList>
            <person name="Fiorenzani C."/>
        </authorList>
    </citation>
    <scope>NUCLEOTIDE SEQUENCE [LARGE SCALE GENOMIC DNA]</scope>
    <source>
        <strain evidence="5 6">19-DSS-EL-015</strain>
    </source>
</reference>
<keyword evidence="3" id="KW-0732">Signal</keyword>
<dbReference type="PANTHER" id="PTHR35273">
    <property type="entry name" value="ALPHA-1,4 POLYGALACTOSAMINIDASE, PUTATIVE (AFU_ORTHOLOGUE AFUA_3G07890)-RELATED"/>
    <property type="match status" value="1"/>
</dbReference>
<evidence type="ECO:0000256" key="1">
    <source>
        <dbReference type="ARBA" id="ARBA00001255"/>
    </source>
</evidence>
<proteinExistence type="predicted"/>
<dbReference type="Pfam" id="PF03537">
    <property type="entry name" value="Glyco_hydro_114"/>
    <property type="match status" value="1"/>
</dbReference>
<name>A0ABR4PVC2_9HELO</name>
<feature type="chain" id="PRO_5045713848" description="alpha-galactosidase" evidence="3">
    <location>
        <begin position="28"/>
        <end position="281"/>
    </location>
</feature>
<evidence type="ECO:0000259" key="4">
    <source>
        <dbReference type="Pfam" id="PF03537"/>
    </source>
</evidence>
<comment type="caution">
    <text evidence="5">The sequence shown here is derived from an EMBL/GenBank/DDBJ whole genome shotgun (WGS) entry which is preliminary data.</text>
</comment>
<accession>A0ABR4PVC2</accession>
<feature type="domain" description="Glycoside-hydrolase family GH114 TIM-barrel" evidence="4">
    <location>
        <begin position="48"/>
        <end position="277"/>
    </location>
</feature>
<keyword evidence="6" id="KW-1185">Reference proteome</keyword>
<protein>
    <recommendedName>
        <fullName evidence="2">alpha-galactosidase</fullName>
        <ecNumber evidence="2">3.2.1.22</ecNumber>
    </recommendedName>
</protein>
<gene>
    <name evidence="5" type="ORF">PVAG01_00827</name>
</gene>
<organism evidence="5 6">
    <name type="scientific">Phlyctema vagabunda</name>
    <dbReference type="NCBI Taxonomy" id="108571"/>
    <lineage>
        <taxon>Eukaryota</taxon>
        <taxon>Fungi</taxon>
        <taxon>Dikarya</taxon>
        <taxon>Ascomycota</taxon>
        <taxon>Pezizomycotina</taxon>
        <taxon>Leotiomycetes</taxon>
        <taxon>Helotiales</taxon>
        <taxon>Dermateaceae</taxon>
        <taxon>Phlyctema</taxon>
    </lineage>
</organism>
<dbReference type="EMBL" id="JBFCZG010000001">
    <property type="protein sequence ID" value="KAL3427318.1"/>
    <property type="molecule type" value="Genomic_DNA"/>
</dbReference>
<sequence>MAPSMSASKITATLLAVLATFPSLTASVSIGSFQNRSLPIWAPTTGTTWQIVLNADNVDASVRVQAIDVDVFDNTAAKIASLKKSGKKVICYFSAGSYEDWRSDAGSFVDDDLGDELDGWPGEYWLDTNSANVRKVMATRMDLAVKKGCDAIDPDNVDAYDNDGGGLGLDEDDATSYTTFLAATAHSKGLAIGLKNAGDIITPGLVAKFDFAINEQCLVYNECATWQPFLDAKKPIFHIEYPSTAPKVSAAAKKKICSNASRKSFSTVLKLEALDNWMLTC</sequence>
<evidence type="ECO:0000313" key="6">
    <source>
        <dbReference type="Proteomes" id="UP001629113"/>
    </source>
</evidence>
<dbReference type="Proteomes" id="UP001629113">
    <property type="component" value="Unassembled WGS sequence"/>
</dbReference>
<dbReference type="InterPro" id="IPR013785">
    <property type="entry name" value="Aldolase_TIM"/>
</dbReference>
<feature type="signal peptide" evidence="3">
    <location>
        <begin position="1"/>
        <end position="27"/>
    </location>
</feature>
<dbReference type="SUPFAM" id="SSF51445">
    <property type="entry name" value="(Trans)glycosidases"/>
    <property type="match status" value="1"/>
</dbReference>
<comment type="catalytic activity">
    <reaction evidence="1">
        <text>Hydrolysis of terminal, non-reducing alpha-D-galactose residues in alpha-D-galactosides, including galactose oligosaccharides, galactomannans and galactolipids.</text>
        <dbReference type="EC" id="3.2.1.22"/>
    </reaction>
</comment>
<dbReference type="InterPro" id="IPR017853">
    <property type="entry name" value="GH"/>
</dbReference>
<dbReference type="Gene3D" id="3.20.20.70">
    <property type="entry name" value="Aldolase class I"/>
    <property type="match status" value="1"/>
</dbReference>
<dbReference type="InterPro" id="IPR004352">
    <property type="entry name" value="GH114_TIM-barrel"/>
</dbReference>
<evidence type="ECO:0000313" key="5">
    <source>
        <dbReference type="EMBL" id="KAL3427318.1"/>
    </source>
</evidence>
<evidence type="ECO:0000256" key="3">
    <source>
        <dbReference type="SAM" id="SignalP"/>
    </source>
</evidence>
<dbReference type="PANTHER" id="PTHR35273:SF2">
    <property type="entry name" value="ALPHA-GALACTOSIDASE"/>
    <property type="match status" value="1"/>
</dbReference>